<protein>
    <submittedName>
        <fullName evidence="2">Uncharacterized protein</fullName>
    </submittedName>
</protein>
<sequence length="100" mass="11194">MLVRRTFNRADAGSYTSLHNLAPQYQRPPRGYQLPRDLLSTLNEDKSVKDPRANGRFDGIQWQILIAVGRVAPELREITAPASEIDVANTPSTSPYKKVS</sequence>
<dbReference type="OrthoDB" id="412981at2759"/>
<dbReference type="AlphaFoldDB" id="A0A4C1W669"/>
<reference evidence="2 3" key="1">
    <citation type="journal article" date="2019" name="Commun. Biol.">
        <title>The bagworm genome reveals a unique fibroin gene that provides high tensile strength.</title>
        <authorList>
            <person name="Kono N."/>
            <person name="Nakamura H."/>
            <person name="Ohtoshi R."/>
            <person name="Tomita M."/>
            <person name="Numata K."/>
            <person name="Arakawa K."/>
        </authorList>
    </citation>
    <scope>NUCLEOTIDE SEQUENCE [LARGE SCALE GENOMIC DNA]</scope>
</reference>
<organism evidence="2 3">
    <name type="scientific">Eumeta variegata</name>
    <name type="common">Bagworm moth</name>
    <name type="synonym">Eumeta japonica</name>
    <dbReference type="NCBI Taxonomy" id="151549"/>
    <lineage>
        <taxon>Eukaryota</taxon>
        <taxon>Metazoa</taxon>
        <taxon>Ecdysozoa</taxon>
        <taxon>Arthropoda</taxon>
        <taxon>Hexapoda</taxon>
        <taxon>Insecta</taxon>
        <taxon>Pterygota</taxon>
        <taxon>Neoptera</taxon>
        <taxon>Endopterygota</taxon>
        <taxon>Lepidoptera</taxon>
        <taxon>Glossata</taxon>
        <taxon>Ditrysia</taxon>
        <taxon>Tineoidea</taxon>
        <taxon>Psychidae</taxon>
        <taxon>Oiketicinae</taxon>
        <taxon>Eumeta</taxon>
    </lineage>
</organism>
<name>A0A4C1W669_EUMVA</name>
<evidence type="ECO:0000313" key="3">
    <source>
        <dbReference type="Proteomes" id="UP000299102"/>
    </source>
</evidence>
<gene>
    <name evidence="2" type="ORF">EVAR_21717_1</name>
</gene>
<keyword evidence="3" id="KW-1185">Reference proteome</keyword>
<feature type="region of interest" description="Disordered" evidence="1">
    <location>
        <begin position="80"/>
        <end position="100"/>
    </location>
</feature>
<dbReference type="EMBL" id="BGZK01000486">
    <property type="protein sequence ID" value="GBP46561.1"/>
    <property type="molecule type" value="Genomic_DNA"/>
</dbReference>
<evidence type="ECO:0000256" key="1">
    <source>
        <dbReference type="SAM" id="MobiDB-lite"/>
    </source>
</evidence>
<dbReference type="Proteomes" id="UP000299102">
    <property type="component" value="Unassembled WGS sequence"/>
</dbReference>
<comment type="caution">
    <text evidence="2">The sequence shown here is derived from an EMBL/GenBank/DDBJ whole genome shotgun (WGS) entry which is preliminary data.</text>
</comment>
<evidence type="ECO:0000313" key="2">
    <source>
        <dbReference type="EMBL" id="GBP46561.1"/>
    </source>
</evidence>
<feature type="compositionally biased region" description="Polar residues" evidence="1">
    <location>
        <begin position="89"/>
        <end position="100"/>
    </location>
</feature>
<proteinExistence type="predicted"/>
<accession>A0A4C1W669</accession>